<accession>A0A199P7N3</accession>
<evidence type="ECO:0000313" key="1">
    <source>
        <dbReference type="EMBL" id="OAX57016.1"/>
    </source>
</evidence>
<sequence>MIRTIAAHGGMIAVGAVASSGCAILPALGDSIYNVACAMRAILDKIDEQRLEWQVAYITRDISP</sequence>
<comment type="caution">
    <text evidence="1">The sequence shown here is derived from an EMBL/GenBank/DDBJ whole genome shotgun (WGS) entry which is preliminary data.</text>
</comment>
<dbReference type="AlphaFoldDB" id="A0A199P7N3"/>
<organism evidence="1 2">
    <name type="scientific">Xanthomonas graminis pv. poae</name>
    <dbReference type="NCBI Taxonomy" id="227946"/>
    <lineage>
        <taxon>Bacteria</taxon>
        <taxon>Pseudomonadati</taxon>
        <taxon>Pseudomonadota</taxon>
        <taxon>Gammaproteobacteria</taxon>
        <taxon>Lysobacterales</taxon>
        <taxon>Lysobacteraceae</taxon>
        <taxon>Xanthomonas</taxon>
        <taxon>Xanthomonas translucens group</taxon>
        <taxon>Xanthomonas graminis</taxon>
    </lineage>
</organism>
<reference evidence="1 2" key="1">
    <citation type="submission" date="2016-04" db="EMBL/GenBank/DDBJ databases">
        <title>Xanthomonas translucens phylogeny.</title>
        <authorList>
            <person name="Langlois P."/>
        </authorList>
    </citation>
    <scope>NUCLEOTIDE SEQUENCE [LARGE SCALE GENOMIC DNA]</scope>
    <source>
        <strain evidence="1 2">B99</strain>
    </source>
</reference>
<dbReference type="Proteomes" id="UP000093858">
    <property type="component" value="Unassembled WGS sequence"/>
</dbReference>
<dbReference type="PROSITE" id="PS51257">
    <property type="entry name" value="PROKAR_LIPOPROTEIN"/>
    <property type="match status" value="1"/>
</dbReference>
<protein>
    <submittedName>
        <fullName evidence="1">Uncharacterized protein</fullName>
    </submittedName>
</protein>
<name>A0A199P7N3_9XANT</name>
<gene>
    <name evidence="1" type="ORF">A6R73_11470</name>
</gene>
<proteinExistence type="predicted"/>
<evidence type="ECO:0000313" key="2">
    <source>
        <dbReference type="Proteomes" id="UP000093858"/>
    </source>
</evidence>
<dbReference type="EMBL" id="LWSU01000051">
    <property type="protein sequence ID" value="OAX57016.1"/>
    <property type="molecule type" value="Genomic_DNA"/>
</dbReference>